<name>A0A8J3A2U6_9PROT</name>
<dbReference type="GO" id="GO:0006261">
    <property type="term" value="P:DNA-templated DNA replication"/>
    <property type="evidence" value="ECO:0007669"/>
    <property type="project" value="TreeGrafter"/>
</dbReference>
<feature type="domain" description="AAA+ ATPase" evidence="1">
    <location>
        <begin position="41"/>
        <end position="193"/>
    </location>
</feature>
<evidence type="ECO:0000259" key="1">
    <source>
        <dbReference type="SMART" id="SM00382"/>
    </source>
</evidence>
<evidence type="ECO:0000313" key="3">
    <source>
        <dbReference type="Proteomes" id="UP000621856"/>
    </source>
</evidence>
<sequence length="349" mass="37010">MANQMAETEEHPYPSPEQRLNLAGHMAAETRLRQLLDEGALSNGWMLAGPQNVGKATLAYRLARAFLDRQSLTGTDGLATSDSKSAHLVAQKAHPDLFIAERQWDEKKDRLVGEITVDTIRQMIAFMGRTSGSGYRVAIVDSADDLNRNAANALLKVLEEPPANALVILLTSAPGRLLPTIRSRCRVLTLKPLEGAEVAAFLETEGAASGDKALALAQAAAGRPGFALQLAAGEGADALAAAVSFIKGSLDGRGLAALADRMALKSAEPMWDSFKAILLRQLSTAATALATGEPLPQQLSAFQGRSPGKIAEAWEEISNLIARAEALNTNRTQIVLGMGAIMKKQLKGA</sequence>
<dbReference type="Gene3D" id="3.40.50.300">
    <property type="entry name" value="P-loop containing nucleotide triphosphate hydrolases"/>
    <property type="match status" value="1"/>
</dbReference>
<dbReference type="Proteomes" id="UP000621856">
    <property type="component" value="Unassembled WGS sequence"/>
</dbReference>
<reference evidence="2" key="1">
    <citation type="journal article" date="2014" name="Int. J. Syst. Evol. Microbiol.">
        <title>Complete genome sequence of Corynebacterium casei LMG S-19264T (=DSM 44701T), isolated from a smear-ripened cheese.</title>
        <authorList>
            <consortium name="US DOE Joint Genome Institute (JGI-PGF)"/>
            <person name="Walter F."/>
            <person name="Albersmeier A."/>
            <person name="Kalinowski J."/>
            <person name="Ruckert C."/>
        </authorList>
    </citation>
    <scope>NUCLEOTIDE SEQUENCE</scope>
    <source>
        <strain evidence="2">CGMCC 1.14984</strain>
    </source>
</reference>
<dbReference type="InterPro" id="IPR027417">
    <property type="entry name" value="P-loop_NTPase"/>
</dbReference>
<dbReference type="AlphaFoldDB" id="A0A8J3A2U6"/>
<dbReference type="PANTHER" id="PTHR11669:SF8">
    <property type="entry name" value="DNA POLYMERASE III SUBUNIT DELTA"/>
    <property type="match status" value="1"/>
</dbReference>
<evidence type="ECO:0000313" key="2">
    <source>
        <dbReference type="EMBL" id="GGH96059.1"/>
    </source>
</evidence>
<dbReference type="InterPro" id="IPR050238">
    <property type="entry name" value="DNA_Rep/Repair_Clamp_Loader"/>
</dbReference>
<dbReference type="SUPFAM" id="SSF52540">
    <property type="entry name" value="P-loop containing nucleoside triphosphate hydrolases"/>
    <property type="match status" value="1"/>
</dbReference>
<organism evidence="2 3">
    <name type="scientific">Aquisalinus luteolus</name>
    <dbReference type="NCBI Taxonomy" id="1566827"/>
    <lineage>
        <taxon>Bacteria</taxon>
        <taxon>Pseudomonadati</taxon>
        <taxon>Pseudomonadota</taxon>
        <taxon>Alphaproteobacteria</taxon>
        <taxon>Parvularculales</taxon>
        <taxon>Parvularculaceae</taxon>
        <taxon>Aquisalinus</taxon>
    </lineage>
</organism>
<dbReference type="SMART" id="SM00382">
    <property type="entry name" value="AAA"/>
    <property type="match status" value="1"/>
</dbReference>
<accession>A0A8J3A2U6</accession>
<dbReference type="EMBL" id="BMGZ01000001">
    <property type="protein sequence ID" value="GGH96059.1"/>
    <property type="molecule type" value="Genomic_DNA"/>
</dbReference>
<proteinExistence type="predicted"/>
<reference evidence="2" key="2">
    <citation type="submission" date="2020-09" db="EMBL/GenBank/DDBJ databases">
        <authorList>
            <person name="Sun Q."/>
            <person name="Zhou Y."/>
        </authorList>
    </citation>
    <scope>NUCLEOTIDE SEQUENCE</scope>
    <source>
        <strain evidence="2">CGMCC 1.14984</strain>
    </source>
</reference>
<dbReference type="GO" id="GO:0009360">
    <property type="term" value="C:DNA polymerase III complex"/>
    <property type="evidence" value="ECO:0007669"/>
    <property type="project" value="TreeGrafter"/>
</dbReference>
<comment type="caution">
    <text evidence="2">The sequence shown here is derived from an EMBL/GenBank/DDBJ whole genome shotgun (WGS) entry which is preliminary data.</text>
</comment>
<dbReference type="PANTHER" id="PTHR11669">
    <property type="entry name" value="REPLICATION FACTOR C / DNA POLYMERASE III GAMMA-TAU SUBUNIT"/>
    <property type="match status" value="1"/>
</dbReference>
<protein>
    <submittedName>
        <fullName evidence="2">DNA polymerase III subunit delta</fullName>
    </submittedName>
</protein>
<dbReference type="InterPro" id="IPR003593">
    <property type="entry name" value="AAA+_ATPase"/>
</dbReference>
<gene>
    <name evidence="2" type="ORF">GCM10011355_14070</name>
</gene>
<dbReference type="Pfam" id="PF13177">
    <property type="entry name" value="DNA_pol3_delta2"/>
    <property type="match status" value="1"/>
</dbReference>
<dbReference type="NCBIfam" id="NF005677">
    <property type="entry name" value="PRK07471.1"/>
    <property type="match status" value="1"/>
</dbReference>